<protein>
    <submittedName>
        <fullName evidence="4">Uncharacterized protein</fullName>
    </submittedName>
</protein>
<keyword evidence="1" id="KW-0433">Leucine-rich repeat</keyword>
<dbReference type="PANTHER" id="PTHR45712">
    <property type="entry name" value="AGAP008170-PA"/>
    <property type="match status" value="1"/>
</dbReference>
<evidence type="ECO:0000256" key="3">
    <source>
        <dbReference type="SAM" id="SignalP"/>
    </source>
</evidence>
<keyword evidence="5" id="KW-1185">Reference proteome</keyword>
<evidence type="ECO:0000313" key="5">
    <source>
        <dbReference type="Proteomes" id="UP000828390"/>
    </source>
</evidence>
<dbReference type="InterPro" id="IPR032675">
    <property type="entry name" value="LRR_dom_sf"/>
</dbReference>
<feature type="signal peptide" evidence="3">
    <location>
        <begin position="1"/>
        <end position="23"/>
    </location>
</feature>
<dbReference type="GO" id="GO:0005615">
    <property type="term" value="C:extracellular space"/>
    <property type="evidence" value="ECO:0007669"/>
    <property type="project" value="TreeGrafter"/>
</dbReference>
<dbReference type="PROSITE" id="PS51450">
    <property type="entry name" value="LRR"/>
    <property type="match status" value="1"/>
</dbReference>
<dbReference type="InterPro" id="IPR050333">
    <property type="entry name" value="SLRP"/>
</dbReference>
<dbReference type="SMART" id="SM00369">
    <property type="entry name" value="LRR_TYP"/>
    <property type="match status" value="5"/>
</dbReference>
<comment type="caution">
    <text evidence="4">The sequence shown here is derived from an EMBL/GenBank/DDBJ whole genome shotgun (WGS) entry which is preliminary data.</text>
</comment>
<dbReference type="SUPFAM" id="SSF52058">
    <property type="entry name" value="L domain-like"/>
    <property type="match status" value="1"/>
</dbReference>
<reference evidence="4" key="1">
    <citation type="journal article" date="2019" name="bioRxiv">
        <title>The Genome of the Zebra Mussel, Dreissena polymorpha: A Resource for Invasive Species Research.</title>
        <authorList>
            <person name="McCartney M.A."/>
            <person name="Auch B."/>
            <person name="Kono T."/>
            <person name="Mallez S."/>
            <person name="Zhang Y."/>
            <person name="Obille A."/>
            <person name="Becker A."/>
            <person name="Abrahante J.E."/>
            <person name="Garbe J."/>
            <person name="Badalamenti J.P."/>
            <person name="Herman A."/>
            <person name="Mangelson H."/>
            <person name="Liachko I."/>
            <person name="Sullivan S."/>
            <person name="Sone E.D."/>
            <person name="Koren S."/>
            <person name="Silverstein K.A.T."/>
            <person name="Beckman K.B."/>
            <person name="Gohl D.M."/>
        </authorList>
    </citation>
    <scope>NUCLEOTIDE SEQUENCE</scope>
    <source>
        <strain evidence="4">Duluth1</strain>
        <tissue evidence="4">Whole animal</tissue>
    </source>
</reference>
<dbReference type="OrthoDB" id="6137799at2759"/>
<evidence type="ECO:0000256" key="2">
    <source>
        <dbReference type="ARBA" id="ARBA00022737"/>
    </source>
</evidence>
<feature type="chain" id="PRO_5038629938" evidence="3">
    <location>
        <begin position="24"/>
        <end position="457"/>
    </location>
</feature>
<keyword evidence="3" id="KW-0732">Signal</keyword>
<dbReference type="Gene3D" id="3.80.10.10">
    <property type="entry name" value="Ribonuclease Inhibitor"/>
    <property type="match status" value="2"/>
</dbReference>
<dbReference type="InterPro" id="IPR003591">
    <property type="entry name" value="Leu-rich_rpt_typical-subtyp"/>
</dbReference>
<dbReference type="Proteomes" id="UP000828390">
    <property type="component" value="Unassembled WGS sequence"/>
</dbReference>
<organism evidence="4 5">
    <name type="scientific">Dreissena polymorpha</name>
    <name type="common">Zebra mussel</name>
    <name type="synonym">Mytilus polymorpha</name>
    <dbReference type="NCBI Taxonomy" id="45954"/>
    <lineage>
        <taxon>Eukaryota</taxon>
        <taxon>Metazoa</taxon>
        <taxon>Spiralia</taxon>
        <taxon>Lophotrochozoa</taxon>
        <taxon>Mollusca</taxon>
        <taxon>Bivalvia</taxon>
        <taxon>Autobranchia</taxon>
        <taxon>Heteroconchia</taxon>
        <taxon>Euheterodonta</taxon>
        <taxon>Imparidentia</taxon>
        <taxon>Neoheterodontei</taxon>
        <taxon>Myida</taxon>
        <taxon>Dreissenoidea</taxon>
        <taxon>Dreissenidae</taxon>
        <taxon>Dreissena</taxon>
    </lineage>
</organism>
<name>A0A9D4CKP5_DREPO</name>
<dbReference type="EMBL" id="JAIWYP010000012">
    <property type="protein sequence ID" value="KAH3726451.1"/>
    <property type="molecule type" value="Genomic_DNA"/>
</dbReference>
<accession>A0A9D4CKP5</accession>
<keyword evidence="2" id="KW-0677">Repeat</keyword>
<dbReference type="Pfam" id="PF13855">
    <property type="entry name" value="LRR_8"/>
    <property type="match status" value="2"/>
</dbReference>
<sequence length="457" mass="52219">MAFAYFASLILLLLATALSNVESFLLDNNQVEPCQYTSSGVTCTSRGLSMIPGFKASRGPCGYSFTIDVSNNAITRVEDDVFAIFQNCSNMSLSLADNNISFISDYAFRGLEGNIAHLNVTGNALATIPYGIGTLHKLNSLDILDNELLKLNPDTMSKLGRTLKEFFIDMSHMLHWPTELHFLRELRNLHISNIPFEHLGSSAFHGLSNLWQLTIDHSQLRKMSSAFCEFKNLDTLILTHNYNFNYSASSLFENCNGYALNLRFLIFRENDVDFIPNTIHMLNVRNVMDLQNNSMQYIDIGNWHHENKTQILALQRNRFTRIPTGLFVFEKLRDLRLSNNKISYIYDSDLEGMSHLQRLLLDGNPIRFITRHAFKDCTQLSFVNLDGTLLTEISEAITTLPMLDWLDLNGSNIECTCDMVHTQSWNISNIDFNLSKCYRTDELIEEFIKTYIDQGRC</sequence>
<proteinExistence type="predicted"/>
<dbReference type="InterPro" id="IPR001611">
    <property type="entry name" value="Leu-rich_rpt"/>
</dbReference>
<dbReference type="AlphaFoldDB" id="A0A9D4CKP5"/>
<dbReference type="PANTHER" id="PTHR45712:SF1">
    <property type="entry name" value="NEPHROCAN"/>
    <property type="match status" value="1"/>
</dbReference>
<reference evidence="4" key="2">
    <citation type="submission" date="2020-11" db="EMBL/GenBank/DDBJ databases">
        <authorList>
            <person name="McCartney M.A."/>
            <person name="Auch B."/>
            <person name="Kono T."/>
            <person name="Mallez S."/>
            <person name="Becker A."/>
            <person name="Gohl D.M."/>
            <person name="Silverstein K.A.T."/>
            <person name="Koren S."/>
            <person name="Bechman K.B."/>
            <person name="Herman A."/>
            <person name="Abrahante J.E."/>
            <person name="Garbe J."/>
        </authorList>
    </citation>
    <scope>NUCLEOTIDE SEQUENCE</scope>
    <source>
        <strain evidence="4">Duluth1</strain>
        <tissue evidence="4">Whole animal</tissue>
    </source>
</reference>
<evidence type="ECO:0000256" key="1">
    <source>
        <dbReference type="ARBA" id="ARBA00022614"/>
    </source>
</evidence>
<evidence type="ECO:0000313" key="4">
    <source>
        <dbReference type="EMBL" id="KAH3726451.1"/>
    </source>
</evidence>
<gene>
    <name evidence="4" type="ORF">DPMN_052318</name>
</gene>
<dbReference type="InterPro" id="IPR026906">
    <property type="entry name" value="LRR_5"/>
</dbReference>
<dbReference type="Pfam" id="PF13306">
    <property type="entry name" value="LRR_5"/>
    <property type="match status" value="1"/>
</dbReference>